<dbReference type="InterPro" id="IPR022029">
    <property type="entry name" value="YoaR-like_PG-bd"/>
</dbReference>
<dbReference type="InterPro" id="IPR007391">
    <property type="entry name" value="Vancomycin_resist_VanW"/>
</dbReference>
<evidence type="ECO:0000313" key="3">
    <source>
        <dbReference type="EMBL" id="OGG00174.1"/>
    </source>
</evidence>
<name>A0A1F5YJA5_9BACT</name>
<evidence type="ECO:0000259" key="2">
    <source>
        <dbReference type="Pfam" id="PF12229"/>
    </source>
</evidence>
<evidence type="ECO:0000313" key="4">
    <source>
        <dbReference type="Proteomes" id="UP000178230"/>
    </source>
</evidence>
<dbReference type="PANTHER" id="PTHR35788:SF1">
    <property type="entry name" value="EXPORTED PROTEIN"/>
    <property type="match status" value="1"/>
</dbReference>
<keyword evidence="1" id="KW-0472">Membrane</keyword>
<organism evidence="3 4">
    <name type="scientific">Candidatus Gottesmanbacteria bacterium RBG_13_37_7</name>
    <dbReference type="NCBI Taxonomy" id="1798369"/>
    <lineage>
        <taxon>Bacteria</taxon>
        <taxon>Candidatus Gottesmaniibacteriota</taxon>
    </lineage>
</organism>
<reference evidence="3 4" key="1">
    <citation type="journal article" date="2016" name="Nat. Commun.">
        <title>Thousands of microbial genomes shed light on interconnected biogeochemical processes in an aquifer system.</title>
        <authorList>
            <person name="Anantharaman K."/>
            <person name="Brown C.T."/>
            <person name="Hug L.A."/>
            <person name="Sharon I."/>
            <person name="Castelle C.J."/>
            <person name="Probst A.J."/>
            <person name="Thomas B.C."/>
            <person name="Singh A."/>
            <person name="Wilkins M.J."/>
            <person name="Karaoz U."/>
            <person name="Brodie E.L."/>
            <person name="Williams K.H."/>
            <person name="Hubbard S.S."/>
            <person name="Banfield J.F."/>
        </authorList>
    </citation>
    <scope>NUCLEOTIDE SEQUENCE [LARGE SCALE GENOMIC DNA]</scope>
</reference>
<dbReference type="Proteomes" id="UP000178230">
    <property type="component" value="Unassembled WGS sequence"/>
</dbReference>
<keyword evidence="1" id="KW-0812">Transmembrane</keyword>
<proteinExistence type="predicted"/>
<sequence length="482" mass="54196">MVKEKKVPASKIKKTSPRKIALSRFFLFSVIGLFLFSVTIVFSTIYHFEKTYQNKIYPGVRIDGKTFSGNTQTEVEKYFLTQDEIFNKLNFLIVFEDKIATLSAKELNISHDRKLSSIQAYSIGRTGQFLSDSLQKFTALTKGIELTSVINLNHDFIDDILENLSENIDINPDDALFRFENSKVILFRTSKTGRKVNKEKTKQEILSIINEVAKNGKTNFDLMKINLPVELISPNITTENSNDYGIKEMIGKGTSKFTGSIQGRVHNIALAASRIEGHLVAPNAVFSFNDTLGDVSAATGYQQAYIIKEGRTVLGDGGGVCQVSTTLFRAALSSGLPIIERHAHSYRVSYYEQDSAPGIDATVFSPSFDLKFQNNTPHHLLIQATTDKNAYELTFEIYGTSDGRKVEMNKPVVLSQIPPPPDVFQDDPSLPKGVVKQVDWKAWGAKVSFDYKVIKDNETIFQKNFFTNYQPWQAVFLRGIRE</sequence>
<dbReference type="EMBL" id="MFIY01000021">
    <property type="protein sequence ID" value="OGG00174.1"/>
    <property type="molecule type" value="Genomic_DNA"/>
</dbReference>
<feature type="domain" description="YoaR-like putative peptidoglycan binding" evidence="2">
    <location>
        <begin position="101"/>
        <end position="211"/>
    </location>
</feature>
<dbReference type="Pfam" id="PF12229">
    <property type="entry name" value="PG_binding_4"/>
    <property type="match status" value="1"/>
</dbReference>
<dbReference type="PANTHER" id="PTHR35788">
    <property type="entry name" value="EXPORTED PROTEIN-RELATED"/>
    <property type="match status" value="1"/>
</dbReference>
<evidence type="ECO:0000256" key="1">
    <source>
        <dbReference type="SAM" id="Phobius"/>
    </source>
</evidence>
<gene>
    <name evidence="3" type="ORF">A2Y99_02465</name>
</gene>
<dbReference type="Pfam" id="PF04294">
    <property type="entry name" value="VanW"/>
    <property type="match status" value="1"/>
</dbReference>
<protein>
    <recommendedName>
        <fullName evidence="2">YoaR-like putative peptidoglycan binding domain-containing protein</fullName>
    </recommendedName>
</protein>
<comment type="caution">
    <text evidence="3">The sequence shown here is derived from an EMBL/GenBank/DDBJ whole genome shotgun (WGS) entry which is preliminary data.</text>
</comment>
<dbReference type="AlphaFoldDB" id="A0A1F5YJA5"/>
<accession>A0A1F5YJA5</accession>
<dbReference type="InterPro" id="IPR052913">
    <property type="entry name" value="Glycopeptide_resist_protein"/>
</dbReference>
<keyword evidence="1" id="KW-1133">Transmembrane helix</keyword>
<feature type="transmembrane region" description="Helical" evidence="1">
    <location>
        <begin position="21"/>
        <end position="46"/>
    </location>
</feature>